<evidence type="ECO:0000313" key="4">
    <source>
        <dbReference type="Proteomes" id="UP000887043"/>
    </source>
</evidence>
<gene>
    <name evidence="3" type="ORF">PRRU23_10040</name>
</gene>
<keyword evidence="1" id="KW-0732">Signal</keyword>
<dbReference type="Pfam" id="PF16270">
    <property type="entry name" value="DUF4923"/>
    <property type="match status" value="1"/>
</dbReference>
<dbReference type="Proteomes" id="UP000887043">
    <property type="component" value="Unassembled WGS sequence"/>
</dbReference>
<evidence type="ECO:0000259" key="2">
    <source>
        <dbReference type="Pfam" id="PF16270"/>
    </source>
</evidence>
<comment type="caution">
    <text evidence="3">The sequence shown here is derived from an EMBL/GenBank/DDBJ whole genome shotgun (WGS) entry which is preliminary data.</text>
</comment>
<dbReference type="AlphaFoldDB" id="A0AA37HX28"/>
<organism evidence="3 4">
    <name type="scientific">Segatella bryantii</name>
    <name type="common">Prevotella bryantii</name>
    <dbReference type="NCBI Taxonomy" id="77095"/>
    <lineage>
        <taxon>Bacteria</taxon>
        <taxon>Pseudomonadati</taxon>
        <taxon>Bacteroidota</taxon>
        <taxon>Bacteroidia</taxon>
        <taxon>Bacteroidales</taxon>
        <taxon>Prevotellaceae</taxon>
        <taxon>Segatella</taxon>
    </lineage>
</organism>
<feature type="signal peptide" evidence="1">
    <location>
        <begin position="1"/>
        <end position="23"/>
    </location>
</feature>
<evidence type="ECO:0000313" key="3">
    <source>
        <dbReference type="EMBL" id="GJG27304.1"/>
    </source>
</evidence>
<feature type="chain" id="PRO_5041451970" evidence="1">
    <location>
        <begin position="24"/>
        <end position="213"/>
    </location>
</feature>
<dbReference type="InterPro" id="IPR032575">
    <property type="entry name" value="DUF4923"/>
</dbReference>
<reference evidence="3" key="1">
    <citation type="submission" date="2021-08" db="EMBL/GenBank/DDBJ databases">
        <title>Prevotella lacticifex sp. nov., isolated from rumen of cow.</title>
        <authorList>
            <person name="Shinkai T."/>
            <person name="Ikeyama N."/>
            <person name="Kumagai M."/>
            <person name="Ohmori H."/>
            <person name="Sakamoto M."/>
            <person name="Ohkuma M."/>
            <person name="Mitsumori M."/>
        </authorList>
    </citation>
    <scope>NUCLEOTIDE SEQUENCE</scope>
    <source>
        <strain evidence="3">DSM 11371</strain>
    </source>
</reference>
<accession>A0AA37HX28</accession>
<feature type="domain" description="DUF4923" evidence="2">
    <location>
        <begin position="52"/>
        <end position="213"/>
    </location>
</feature>
<protein>
    <submittedName>
        <fullName evidence="3">DUF4923 domain-containing protein</fullName>
    </submittedName>
</protein>
<proteinExistence type="predicted"/>
<sequence length="213" mass="22562">MKMNFRKCTLLVILFLGGLSVQAQSFSSILKSAAGEVASTAKNSESSIVSGLTSIFNASKVATVADLVGTWKYTEPAIVFKSSNLLKNAGGKLAAAAIEKKLQTQFAKLGIKKGQMSMVFDKSGNFTQTIGKKKIRGTYSLSGQNISLKYAGLVSQVGTTQVDGNNLLFVMDASKLLKYAKSIGALTGNSTLNSLGSLVSSYEGMQVGFRFNK</sequence>
<dbReference type="EMBL" id="BPTR01000001">
    <property type="protein sequence ID" value="GJG27304.1"/>
    <property type="molecule type" value="Genomic_DNA"/>
</dbReference>
<name>A0AA37HX28_SEGBR</name>
<evidence type="ECO:0000256" key="1">
    <source>
        <dbReference type="SAM" id="SignalP"/>
    </source>
</evidence>